<evidence type="ECO:0000313" key="3">
    <source>
        <dbReference type="Proteomes" id="UP001292094"/>
    </source>
</evidence>
<reference evidence="2" key="1">
    <citation type="submission" date="2023-11" db="EMBL/GenBank/DDBJ databases">
        <title>Genome assemblies of two species of porcelain crab, Petrolisthes cinctipes and Petrolisthes manimaculis (Anomura: Porcellanidae).</title>
        <authorList>
            <person name="Angst P."/>
        </authorList>
    </citation>
    <scope>NUCLEOTIDE SEQUENCE</scope>
    <source>
        <strain evidence="2">PB745_02</strain>
        <tissue evidence="2">Gill</tissue>
    </source>
</reference>
<evidence type="ECO:0000313" key="2">
    <source>
        <dbReference type="EMBL" id="KAK4300478.1"/>
    </source>
</evidence>
<feature type="compositionally biased region" description="Basic and acidic residues" evidence="1">
    <location>
        <begin position="79"/>
        <end position="121"/>
    </location>
</feature>
<protein>
    <submittedName>
        <fullName evidence="2">Uncharacterized protein</fullName>
    </submittedName>
</protein>
<gene>
    <name evidence="2" type="ORF">Pmani_027322</name>
</gene>
<feature type="compositionally biased region" description="Basic and acidic residues" evidence="1">
    <location>
        <begin position="20"/>
        <end position="42"/>
    </location>
</feature>
<name>A0AAE1P2D9_9EUCA</name>
<comment type="caution">
    <text evidence="2">The sequence shown here is derived from an EMBL/GenBank/DDBJ whole genome shotgun (WGS) entry which is preliminary data.</text>
</comment>
<organism evidence="2 3">
    <name type="scientific">Petrolisthes manimaculis</name>
    <dbReference type="NCBI Taxonomy" id="1843537"/>
    <lineage>
        <taxon>Eukaryota</taxon>
        <taxon>Metazoa</taxon>
        <taxon>Ecdysozoa</taxon>
        <taxon>Arthropoda</taxon>
        <taxon>Crustacea</taxon>
        <taxon>Multicrustacea</taxon>
        <taxon>Malacostraca</taxon>
        <taxon>Eumalacostraca</taxon>
        <taxon>Eucarida</taxon>
        <taxon>Decapoda</taxon>
        <taxon>Pleocyemata</taxon>
        <taxon>Anomura</taxon>
        <taxon>Galatheoidea</taxon>
        <taxon>Porcellanidae</taxon>
        <taxon>Petrolisthes</taxon>
    </lineage>
</organism>
<dbReference type="Proteomes" id="UP001292094">
    <property type="component" value="Unassembled WGS sequence"/>
</dbReference>
<proteinExistence type="predicted"/>
<keyword evidence="3" id="KW-1185">Reference proteome</keyword>
<dbReference type="EMBL" id="JAWZYT010003044">
    <property type="protein sequence ID" value="KAK4300478.1"/>
    <property type="molecule type" value="Genomic_DNA"/>
</dbReference>
<evidence type="ECO:0000256" key="1">
    <source>
        <dbReference type="SAM" id="MobiDB-lite"/>
    </source>
</evidence>
<dbReference type="AlphaFoldDB" id="A0AAE1P2D9"/>
<feature type="compositionally biased region" description="Basic and acidic residues" evidence="1">
    <location>
        <begin position="55"/>
        <end position="71"/>
    </location>
</feature>
<accession>A0AAE1P2D9</accession>
<feature type="region of interest" description="Disordered" evidence="1">
    <location>
        <begin position="16"/>
        <end position="121"/>
    </location>
</feature>
<sequence length="121" mass="13596">MRGQKVLLSVVWAKFPSHHLTQEGRVRRDNKGHGSPHDKLTNVDKFVGGSGGGGDRQDTHAGKEEDGQTDHGDEEDEQTADKQDGQTGDKQDGQTGDKEDGQIEEEEKRNYRQRDTKERRN</sequence>